<evidence type="ECO:0000313" key="15">
    <source>
        <dbReference type="Proteomes" id="UP000255277"/>
    </source>
</evidence>
<keyword evidence="3 8" id="KW-0808">Transferase</keyword>
<evidence type="ECO:0000256" key="8">
    <source>
        <dbReference type="HAMAP-Rule" id="MF_02220"/>
    </source>
</evidence>
<name>A0A0D0QUW6_STAGA</name>
<keyword evidence="16" id="KW-1185">Reference proteome</keyword>
<dbReference type="AlphaFoldDB" id="A0A0D0QUW6"/>
<dbReference type="NCBIfam" id="TIGR01312">
    <property type="entry name" value="XylB"/>
    <property type="match status" value="1"/>
</dbReference>
<evidence type="ECO:0000256" key="5">
    <source>
        <dbReference type="ARBA" id="ARBA00022777"/>
    </source>
</evidence>
<dbReference type="GO" id="GO:0042732">
    <property type="term" value="P:D-xylose metabolic process"/>
    <property type="evidence" value="ECO:0007669"/>
    <property type="project" value="UniProtKB-KW"/>
</dbReference>
<evidence type="ECO:0000313" key="13">
    <source>
        <dbReference type="EMBL" id="GEQ06786.1"/>
    </source>
</evidence>
<evidence type="ECO:0000313" key="16">
    <source>
        <dbReference type="Proteomes" id="UP000321057"/>
    </source>
</evidence>
<dbReference type="InterPro" id="IPR006000">
    <property type="entry name" value="Xylulokinase"/>
</dbReference>
<dbReference type="EMBL" id="BKAX01000011">
    <property type="protein sequence ID" value="GEQ06786.1"/>
    <property type="molecule type" value="Genomic_DNA"/>
</dbReference>
<proteinExistence type="inferred from homology"/>
<dbReference type="InterPro" id="IPR050406">
    <property type="entry name" value="FGGY_Carb_Kinase"/>
</dbReference>
<dbReference type="PANTHER" id="PTHR43095">
    <property type="entry name" value="SUGAR KINASE"/>
    <property type="match status" value="1"/>
</dbReference>
<feature type="domain" description="Carbohydrate kinase FGGY N-terminal" evidence="11">
    <location>
        <begin position="5"/>
        <end position="243"/>
    </location>
</feature>
<dbReference type="Proteomes" id="UP000321057">
    <property type="component" value="Unassembled WGS sequence"/>
</dbReference>
<dbReference type="EMBL" id="UHDK01000001">
    <property type="protein sequence ID" value="SUM30688.1"/>
    <property type="molecule type" value="Genomic_DNA"/>
</dbReference>
<dbReference type="GO" id="GO:0005524">
    <property type="term" value="F:ATP binding"/>
    <property type="evidence" value="ECO:0007669"/>
    <property type="project" value="UniProtKB-UniRule"/>
</dbReference>
<keyword evidence="6 8" id="KW-0067">ATP-binding</keyword>
<dbReference type="PANTHER" id="PTHR43095:SF5">
    <property type="entry name" value="XYLULOSE KINASE"/>
    <property type="match status" value="1"/>
</dbReference>
<evidence type="ECO:0000256" key="10">
    <source>
        <dbReference type="RuleBase" id="RU364073"/>
    </source>
</evidence>
<reference evidence="14 15" key="1">
    <citation type="submission" date="2018-06" db="EMBL/GenBank/DDBJ databases">
        <authorList>
            <consortium name="Pathogen Informatics"/>
            <person name="Doyle S."/>
        </authorList>
    </citation>
    <scope>NUCLEOTIDE SEQUENCE [LARGE SCALE GENOMIC DNA]</scope>
    <source>
        <strain evidence="14 15">NCTC12195</strain>
    </source>
</reference>
<reference evidence="13 16" key="2">
    <citation type="submission" date="2019-07" db="EMBL/GenBank/DDBJ databases">
        <title>Whole genome shotgun sequence of Staphylococcus gallinarum NBRC 109767.</title>
        <authorList>
            <person name="Hosoyama A."/>
            <person name="Uohara A."/>
            <person name="Ohji S."/>
            <person name="Ichikawa N."/>
        </authorList>
    </citation>
    <scope>NUCLEOTIDE SEQUENCE [LARGE SCALE GENOMIC DNA]</scope>
    <source>
        <strain evidence="13 16">NBRC 109767</strain>
    </source>
</reference>
<dbReference type="SUPFAM" id="SSF53067">
    <property type="entry name" value="Actin-like ATPase domain"/>
    <property type="match status" value="2"/>
</dbReference>
<dbReference type="EC" id="2.7.1.17" evidence="8 10"/>
<dbReference type="InterPro" id="IPR043129">
    <property type="entry name" value="ATPase_NBD"/>
</dbReference>
<dbReference type="GO" id="GO:0004856">
    <property type="term" value="F:D-xylulokinase activity"/>
    <property type="evidence" value="ECO:0007669"/>
    <property type="project" value="UniProtKB-UniRule"/>
</dbReference>
<evidence type="ECO:0000256" key="7">
    <source>
        <dbReference type="ARBA" id="ARBA00023277"/>
    </source>
</evidence>
<dbReference type="STRING" id="1293.SH09_10360"/>
<evidence type="ECO:0000256" key="9">
    <source>
        <dbReference type="RuleBase" id="RU003733"/>
    </source>
</evidence>
<evidence type="ECO:0000259" key="12">
    <source>
        <dbReference type="Pfam" id="PF02782"/>
    </source>
</evidence>
<dbReference type="Proteomes" id="UP000255277">
    <property type="component" value="Unassembled WGS sequence"/>
</dbReference>
<dbReference type="GO" id="GO:0005998">
    <property type="term" value="P:xylulose catabolic process"/>
    <property type="evidence" value="ECO:0007669"/>
    <property type="project" value="UniProtKB-UniRule"/>
</dbReference>
<accession>A0A0D0QUW6</accession>
<feature type="binding site" evidence="8">
    <location>
        <begin position="82"/>
        <end position="83"/>
    </location>
    <ligand>
        <name>substrate</name>
    </ligand>
</feature>
<dbReference type="PIRSF" id="PIRSF000538">
    <property type="entry name" value="GlpK"/>
    <property type="match status" value="1"/>
</dbReference>
<evidence type="ECO:0000259" key="11">
    <source>
        <dbReference type="Pfam" id="PF00370"/>
    </source>
</evidence>
<dbReference type="CDD" id="cd07808">
    <property type="entry name" value="ASKHA_NBD_FGGY_EcXK-like"/>
    <property type="match status" value="1"/>
</dbReference>
<dbReference type="InterPro" id="IPR018485">
    <property type="entry name" value="FGGY_C"/>
</dbReference>
<evidence type="ECO:0000313" key="14">
    <source>
        <dbReference type="EMBL" id="SUM30688.1"/>
    </source>
</evidence>
<evidence type="ECO:0000256" key="1">
    <source>
        <dbReference type="ARBA" id="ARBA00009156"/>
    </source>
</evidence>
<dbReference type="Pfam" id="PF00370">
    <property type="entry name" value="FGGY_N"/>
    <property type="match status" value="1"/>
</dbReference>
<feature type="site" description="Important for activity" evidence="8">
    <location>
        <position position="9"/>
    </location>
</feature>
<sequence>MIDAVLGIDIGTGSVKVIAVSRQGKVIQTVSEHLKMIQPQAGYNEQRPDDWVSATIQCIKKILQDPEMANVKVHGISLSGQMHSLVILDQHNQPIRNAILWNDTRTTEQCVEIRQKLGDYVLENPVLEGFTLTKLLWIKANEPENWAQIATFLLPKDYVRYKLTGNLHMEYSDASSTLLLDPVLETWSKELATHFTVDHILPNLVASEDFVGYVTPELARKLGLKEDVAVFAGGGDNACGALGAGVIKDEQTLCSIGTSGVVLSCDSNAKTHYRHNLHFFKHVIPNQSYVMGVTLAAGDSLNWLRSNILSDVSYEQIFKEANASDIGSNGLLFAPYLSGERTPHGDSSIRGSFIGLSALHTRGDMARAVIEGITYSLYESICLLRAKGKAISEVVAIGGGAKNDFWLQLQADMFNAKVKRLKYEEGPCMGAAILAIKGLNWYNNLDAIMESFICFEQVFYPNQNSHEQYQQYFEVYKKIYTQTRELTSSLLSLSKK</sequence>
<organism evidence="14 15">
    <name type="scientific">Staphylococcus gallinarum</name>
    <dbReference type="NCBI Taxonomy" id="1293"/>
    <lineage>
        <taxon>Bacteria</taxon>
        <taxon>Bacillati</taxon>
        <taxon>Bacillota</taxon>
        <taxon>Bacilli</taxon>
        <taxon>Bacillales</taxon>
        <taxon>Staphylococcaceae</taxon>
        <taxon>Staphylococcus</taxon>
    </lineage>
</organism>
<feature type="active site" description="Proton acceptor" evidence="8">
    <location>
        <position position="236"/>
    </location>
</feature>
<keyword evidence="2 8" id="KW-0859">Xylose metabolism</keyword>
<keyword evidence="4 8" id="KW-0547">Nucleotide-binding</keyword>
<dbReference type="Gene3D" id="3.30.420.40">
    <property type="match status" value="2"/>
</dbReference>
<evidence type="ECO:0000256" key="4">
    <source>
        <dbReference type="ARBA" id="ARBA00022741"/>
    </source>
</evidence>
<dbReference type="OrthoDB" id="9805576at2"/>
<gene>
    <name evidence="14" type="primary">xylB_1</name>
    <name evidence="8 10" type="synonym">xylB</name>
    <name evidence="13" type="synonym">xylB_2</name>
    <name evidence="14" type="ORF">NCTC12195_00088</name>
    <name evidence="13" type="ORF">SGA02_26140</name>
</gene>
<dbReference type="InterPro" id="IPR018483">
    <property type="entry name" value="Carb_kinase_FGGY_CS"/>
</dbReference>
<dbReference type="InterPro" id="IPR018484">
    <property type="entry name" value="FGGY_N"/>
</dbReference>
<dbReference type="HAMAP" id="MF_02220">
    <property type="entry name" value="XylB"/>
    <property type="match status" value="1"/>
</dbReference>
<dbReference type="PROSITE" id="PS00445">
    <property type="entry name" value="FGGY_KINASES_2"/>
    <property type="match status" value="1"/>
</dbReference>
<dbReference type="InterPro" id="IPR000577">
    <property type="entry name" value="Carb_kinase_FGGY"/>
</dbReference>
<comment type="similarity">
    <text evidence="1 8 9">Belongs to the FGGY kinase family.</text>
</comment>
<feature type="domain" description="Carbohydrate kinase FGGY C-terminal" evidence="12">
    <location>
        <begin position="253"/>
        <end position="436"/>
    </location>
</feature>
<keyword evidence="7 8" id="KW-0119">Carbohydrate metabolism</keyword>
<evidence type="ECO:0000256" key="2">
    <source>
        <dbReference type="ARBA" id="ARBA00022629"/>
    </source>
</evidence>
<evidence type="ECO:0000256" key="6">
    <source>
        <dbReference type="ARBA" id="ARBA00022840"/>
    </source>
</evidence>
<keyword evidence="5 8" id="KW-0418">Kinase</keyword>
<protein>
    <recommendedName>
        <fullName evidence="8 10">Xylulose kinase</fullName>
        <shortName evidence="8 10">Xylulokinase</shortName>
        <ecNumber evidence="8 10">2.7.1.17</ecNumber>
    </recommendedName>
</protein>
<dbReference type="Pfam" id="PF02782">
    <property type="entry name" value="FGGY_C"/>
    <property type="match status" value="1"/>
</dbReference>
<evidence type="ECO:0000256" key="3">
    <source>
        <dbReference type="ARBA" id="ARBA00022679"/>
    </source>
</evidence>
<comment type="catalytic activity">
    <reaction evidence="8 10">
        <text>D-xylulose + ATP = D-xylulose 5-phosphate + ADP + H(+)</text>
        <dbReference type="Rhea" id="RHEA:10964"/>
        <dbReference type="ChEBI" id="CHEBI:15378"/>
        <dbReference type="ChEBI" id="CHEBI:17140"/>
        <dbReference type="ChEBI" id="CHEBI:30616"/>
        <dbReference type="ChEBI" id="CHEBI:57737"/>
        <dbReference type="ChEBI" id="CHEBI:456216"/>
        <dbReference type="EC" id="2.7.1.17"/>
    </reaction>
</comment>
<comment type="function">
    <text evidence="8">Catalyzes the phosphorylation of D-xylulose to D-xylulose 5-phosphate.</text>
</comment>
<dbReference type="RefSeq" id="WP_042739574.1">
    <property type="nucleotide sequence ID" value="NZ_BKAX01000011.1"/>
</dbReference>